<proteinExistence type="predicted"/>
<dbReference type="OrthoDB" id="5426534at2759"/>
<name>A0A219ARN7_METCM</name>
<dbReference type="Proteomes" id="UP000078397">
    <property type="component" value="Unassembled WGS sequence"/>
</dbReference>
<dbReference type="GeneID" id="33936373"/>
<comment type="caution">
    <text evidence="2">The sequence shown here is derived from an EMBL/GenBank/DDBJ whole genome shotgun (WGS) entry which is preliminary data.</text>
</comment>
<evidence type="ECO:0000313" key="2">
    <source>
        <dbReference type="EMBL" id="OWT43456.1"/>
    </source>
</evidence>
<accession>A0A219ARN7</accession>
<sequence length="158" mass="18658">MPLSPEVIVALVALFIALPPAVAVVWQCRRARQHRHKEEEGFHPPLQHHELLQLPQLDRRPTTSPQQGHVREALYIVAYQAREYNSDIVDPFFSFFLGLSNFFVWNKRRVFEKGLQRASHDILSKEELYLHVFIPSLRHPRASHWLVRNTLRRLVNRD</sequence>
<protein>
    <submittedName>
        <fullName evidence="2">Uncharacterized protein</fullName>
    </submittedName>
</protein>
<dbReference type="KEGG" id="pchm:VFPPC_17395"/>
<reference evidence="2 3" key="1">
    <citation type="journal article" date="2016" name="PLoS Pathog.">
        <title>Biosynthesis of antibiotic leucinostatins in bio-control fungus Purpureocillium lilacinum and their inhibition on phytophthora revealed by genome mining.</title>
        <authorList>
            <person name="Wang G."/>
            <person name="Liu Z."/>
            <person name="Lin R."/>
            <person name="Li E."/>
            <person name="Mao Z."/>
            <person name="Ling J."/>
            <person name="Yang Y."/>
            <person name="Yin W.B."/>
            <person name="Xie B."/>
        </authorList>
    </citation>
    <scope>NUCLEOTIDE SEQUENCE [LARGE SCALE GENOMIC DNA]</scope>
    <source>
        <strain evidence="2">170</strain>
    </source>
</reference>
<evidence type="ECO:0000256" key="1">
    <source>
        <dbReference type="SAM" id="SignalP"/>
    </source>
</evidence>
<organism evidence="2 3">
    <name type="scientific">Pochonia chlamydosporia 170</name>
    <dbReference type="NCBI Taxonomy" id="1380566"/>
    <lineage>
        <taxon>Eukaryota</taxon>
        <taxon>Fungi</taxon>
        <taxon>Dikarya</taxon>
        <taxon>Ascomycota</taxon>
        <taxon>Pezizomycotina</taxon>
        <taxon>Sordariomycetes</taxon>
        <taxon>Hypocreomycetidae</taxon>
        <taxon>Hypocreales</taxon>
        <taxon>Clavicipitaceae</taxon>
        <taxon>Pochonia</taxon>
    </lineage>
</organism>
<feature type="chain" id="PRO_5012804265" evidence="1">
    <location>
        <begin position="24"/>
        <end position="158"/>
    </location>
</feature>
<dbReference type="AlphaFoldDB" id="A0A219ARN7"/>
<dbReference type="EMBL" id="LSBJ02000001">
    <property type="protein sequence ID" value="OWT43456.1"/>
    <property type="molecule type" value="Genomic_DNA"/>
</dbReference>
<gene>
    <name evidence="2" type="ORF">VFPPC_17395</name>
</gene>
<evidence type="ECO:0000313" key="3">
    <source>
        <dbReference type="Proteomes" id="UP000078397"/>
    </source>
</evidence>
<keyword evidence="1" id="KW-0732">Signal</keyword>
<feature type="signal peptide" evidence="1">
    <location>
        <begin position="1"/>
        <end position="23"/>
    </location>
</feature>
<dbReference type="RefSeq" id="XP_022285875.1">
    <property type="nucleotide sequence ID" value="XM_022429108.1"/>
</dbReference>
<keyword evidence="3" id="KW-1185">Reference proteome</keyword>